<dbReference type="PANTHER" id="PTHR34452">
    <property type="entry name" value="MYOSIN HEAVY CHAIN-RELATED PROTEIN"/>
    <property type="match status" value="1"/>
</dbReference>
<feature type="compositionally biased region" description="Low complexity" evidence="1">
    <location>
        <begin position="137"/>
        <end position="148"/>
    </location>
</feature>
<dbReference type="EMBL" id="JAAMPC010000016">
    <property type="protein sequence ID" value="KAG2251843.1"/>
    <property type="molecule type" value="Genomic_DNA"/>
</dbReference>
<feature type="compositionally biased region" description="Basic and acidic residues" evidence="1">
    <location>
        <begin position="149"/>
        <end position="163"/>
    </location>
</feature>
<feature type="region of interest" description="Disordered" evidence="1">
    <location>
        <begin position="26"/>
        <end position="60"/>
    </location>
</feature>
<proteinExistence type="predicted"/>
<feature type="compositionally biased region" description="Polar residues" evidence="1">
    <location>
        <begin position="126"/>
        <end position="136"/>
    </location>
</feature>
<feature type="compositionally biased region" description="Basic and acidic residues" evidence="1">
    <location>
        <begin position="34"/>
        <end position="50"/>
    </location>
</feature>
<name>A0A8X7PJQ3_BRACI</name>
<gene>
    <name evidence="2" type="ORF">Bca52824_081979</name>
</gene>
<evidence type="ECO:0000313" key="3">
    <source>
        <dbReference type="Proteomes" id="UP000886595"/>
    </source>
</evidence>
<feature type="region of interest" description="Disordered" evidence="1">
    <location>
        <begin position="100"/>
        <end position="163"/>
    </location>
</feature>
<feature type="compositionally biased region" description="Basic and acidic residues" evidence="1">
    <location>
        <begin position="109"/>
        <end position="125"/>
    </location>
</feature>
<evidence type="ECO:0000256" key="1">
    <source>
        <dbReference type="SAM" id="MobiDB-lite"/>
    </source>
</evidence>
<evidence type="ECO:0000313" key="2">
    <source>
        <dbReference type="EMBL" id="KAG2251843.1"/>
    </source>
</evidence>
<reference evidence="2 3" key="1">
    <citation type="submission" date="2020-02" db="EMBL/GenBank/DDBJ databases">
        <authorList>
            <person name="Ma Q."/>
            <person name="Huang Y."/>
            <person name="Song X."/>
            <person name="Pei D."/>
        </authorList>
    </citation>
    <scope>NUCLEOTIDE SEQUENCE [LARGE SCALE GENOMIC DNA]</scope>
    <source>
        <strain evidence="2">Sxm20200214</strain>
        <tissue evidence="2">Leaf</tissue>
    </source>
</reference>
<comment type="caution">
    <text evidence="2">The sequence shown here is derived from an EMBL/GenBank/DDBJ whole genome shotgun (WGS) entry which is preliminary data.</text>
</comment>
<accession>A0A8X7PJQ3</accession>
<sequence>MLHVSIQRQLDNVDLQRVVKENDSLMKRSSSQDLKSHLSIEADESHKCDSQEEGPFGKASRIAELRRRASIESDSTLSSFDSVSEVDTLGEFGCRGDHHIQQNHSTLPHHSDANVYHEEPPHVSESEWSGSSDQGISTNDSMNSSNDTILRDTSRTSPDDDEVDKLKAEHLALARRADLSELELQSLRKQIVKETKEARISSEK</sequence>
<dbReference type="PANTHER" id="PTHR34452:SF15">
    <property type="entry name" value="MYOSIN HEAVY CHAIN-RELATED PROTEIN"/>
    <property type="match status" value="1"/>
</dbReference>
<keyword evidence="3" id="KW-1185">Reference proteome</keyword>
<organism evidence="2 3">
    <name type="scientific">Brassica carinata</name>
    <name type="common">Ethiopian mustard</name>
    <name type="synonym">Abyssinian cabbage</name>
    <dbReference type="NCBI Taxonomy" id="52824"/>
    <lineage>
        <taxon>Eukaryota</taxon>
        <taxon>Viridiplantae</taxon>
        <taxon>Streptophyta</taxon>
        <taxon>Embryophyta</taxon>
        <taxon>Tracheophyta</taxon>
        <taxon>Spermatophyta</taxon>
        <taxon>Magnoliopsida</taxon>
        <taxon>eudicotyledons</taxon>
        <taxon>Gunneridae</taxon>
        <taxon>Pentapetalae</taxon>
        <taxon>rosids</taxon>
        <taxon>malvids</taxon>
        <taxon>Brassicales</taxon>
        <taxon>Brassicaceae</taxon>
        <taxon>Brassiceae</taxon>
        <taxon>Brassica</taxon>
    </lineage>
</organism>
<dbReference type="AlphaFoldDB" id="A0A8X7PJQ3"/>
<dbReference type="Proteomes" id="UP000886595">
    <property type="component" value="Unassembled WGS sequence"/>
</dbReference>
<protein>
    <submittedName>
        <fullName evidence="2">Uncharacterized protein</fullName>
    </submittedName>
</protein>